<evidence type="ECO:0000256" key="1">
    <source>
        <dbReference type="ARBA" id="ARBA00006139"/>
    </source>
</evidence>
<evidence type="ECO:0000256" key="5">
    <source>
        <dbReference type="ARBA" id="ARBA00022750"/>
    </source>
</evidence>
<evidence type="ECO:0000256" key="9">
    <source>
        <dbReference type="HAMAP-Rule" id="MF_00161"/>
    </source>
</evidence>
<keyword evidence="5 9" id="KW-0064">Aspartyl protease</keyword>
<evidence type="ECO:0000256" key="8">
    <source>
        <dbReference type="ARBA" id="ARBA00023136"/>
    </source>
</evidence>
<evidence type="ECO:0000256" key="6">
    <source>
        <dbReference type="ARBA" id="ARBA00022801"/>
    </source>
</evidence>
<keyword evidence="4 9" id="KW-0812">Transmembrane</keyword>
<dbReference type="EC" id="3.4.23.36" evidence="9"/>
<comment type="catalytic activity">
    <reaction evidence="9">
        <text>Release of signal peptides from bacterial membrane prolipoproteins. Hydrolyzes -Xaa-Yaa-Zaa-|-(S,diacylglyceryl)Cys-, in which Xaa is hydrophobic (preferably Leu), and Yaa (Ala or Ser) and Zaa (Gly or Ala) have small, neutral side chains.</text>
        <dbReference type="EC" id="3.4.23.36"/>
    </reaction>
</comment>
<dbReference type="InterPro" id="IPR001872">
    <property type="entry name" value="Peptidase_A8"/>
</dbReference>
<comment type="subcellular location">
    <subcellularLocation>
        <location evidence="9">Cell membrane</location>
        <topology evidence="9">Multi-pass membrane protein</topology>
    </subcellularLocation>
</comment>
<name>A0ABR8NJ86_9MICO</name>
<keyword evidence="8 9" id="KW-0472">Membrane</keyword>
<comment type="function">
    <text evidence="9">This protein specifically catalyzes the removal of signal peptides from prolipoproteins.</text>
</comment>
<sequence length="198" mass="21213">MSGRAPLRPAAAGTLIAILALTVLAADQLAKHFALENLPYQEPVHVIGDFLIFYLTRNSGAAFSLGADATWIFTIALSAVAIVIVWLAATRVRSRLWAVALGLLLGGVLGNLGDRLFRDPGFGIGHVVDFIDTPWMWFIPGLPGGIYNIADMFIVSMMIGVAILVLVGLHFDGSRDKRQAIEEVDAEASDSPSVTPED</sequence>
<dbReference type="HAMAP" id="MF_00161">
    <property type="entry name" value="LspA"/>
    <property type="match status" value="1"/>
</dbReference>
<dbReference type="PANTHER" id="PTHR33695:SF1">
    <property type="entry name" value="LIPOPROTEIN SIGNAL PEPTIDASE"/>
    <property type="match status" value="1"/>
</dbReference>
<dbReference type="EMBL" id="JACXZS010000002">
    <property type="protein sequence ID" value="MBD3940740.1"/>
    <property type="molecule type" value="Genomic_DNA"/>
</dbReference>
<dbReference type="Pfam" id="PF01252">
    <property type="entry name" value="Peptidase_A8"/>
    <property type="match status" value="1"/>
</dbReference>
<keyword evidence="12" id="KW-1185">Reference proteome</keyword>
<evidence type="ECO:0000256" key="7">
    <source>
        <dbReference type="ARBA" id="ARBA00022989"/>
    </source>
</evidence>
<comment type="pathway">
    <text evidence="9">Protein modification; lipoprotein biosynthesis (signal peptide cleavage).</text>
</comment>
<evidence type="ECO:0000256" key="3">
    <source>
        <dbReference type="ARBA" id="ARBA00022670"/>
    </source>
</evidence>
<evidence type="ECO:0000256" key="4">
    <source>
        <dbReference type="ARBA" id="ARBA00022692"/>
    </source>
</evidence>
<dbReference type="Proteomes" id="UP000598426">
    <property type="component" value="Unassembled WGS sequence"/>
</dbReference>
<keyword evidence="3 9" id="KW-0645">Protease</keyword>
<keyword evidence="6 9" id="KW-0378">Hydrolase</keyword>
<protein>
    <recommendedName>
        <fullName evidence="9">Lipoprotein signal peptidase</fullName>
        <ecNumber evidence="9">3.4.23.36</ecNumber>
    </recommendedName>
    <alternativeName>
        <fullName evidence="9">Prolipoprotein signal peptidase</fullName>
    </alternativeName>
    <alternativeName>
        <fullName evidence="9">Signal peptidase II</fullName>
        <shortName evidence="9">SPase II</shortName>
    </alternativeName>
</protein>
<organism evidence="11 12">
    <name type="scientific">Microbacterium helvum</name>
    <dbReference type="NCBI Taxonomy" id="2773713"/>
    <lineage>
        <taxon>Bacteria</taxon>
        <taxon>Bacillati</taxon>
        <taxon>Actinomycetota</taxon>
        <taxon>Actinomycetes</taxon>
        <taxon>Micrococcales</taxon>
        <taxon>Microbacteriaceae</taxon>
        <taxon>Microbacterium</taxon>
    </lineage>
</organism>
<evidence type="ECO:0000256" key="2">
    <source>
        <dbReference type="ARBA" id="ARBA00022475"/>
    </source>
</evidence>
<comment type="similarity">
    <text evidence="1 9 10">Belongs to the peptidase A8 family.</text>
</comment>
<accession>A0ABR8NJ86</accession>
<comment type="caution">
    <text evidence="11">The sequence shown here is derived from an EMBL/GenBank/DDBJ whole genome shotgun (WGS) entry which is preliminary data.</text>
</comment>
<dbReference type="PRINTS" id="PR00781">
    <property type="entry name" value="LIPOSIGPTASE"/>
</dbReference>
<feature type="active site" evidence="9">
    <location>
        <position position="129"/>
    </location>
</feature>
<feature type="transmembrane region" description="Helical" evidence="9">
    <location>
        <begin position="96"/>
        <end position="113"/>
    </location>
</feature>
<keyword evidence="2 9" id="KW-1003">Cell membrane</keyword>
<feature type="transmembrane region" description="Helical" evidence="9">
    <location>
        <begin position="145"/>
        <end position="169"/>
    </location>
</feature>
<evidence type="ECO:0000313" key="11">
    <source>
        <dbReference type="EMBL" id="MBD3940740.1"/>
    </source>
</evidence>
<reference evidence="11 12" key="1">
    <citation type="submission" date="2020-09" db="EMBL/GenBank/DDBJ databases">
        <title>Isolation and identification of active actinomycetes.</title>
        <authorList>
            <person name="Li X."/>
        </authorList>
    </citation>
    <scope>NUCLEOTIDE SEQUENCE [LARGE SCALE GENOMIC DNA]</scope>
    <source>
        <strain evidence="11 12">NEAU-LLC</strain>
    </source>
</reference>
<comment type="caution">
    <text evidence="9">Lacks conserved residue(s) required for the propagation of feature annotation.</text>
</comment>
<evidence type="ECO:0000313" key="12">
    <source>
        <dbReference type="Proteomes" id="UP000598426"/>
    </source>
</evidence>
<feature type="active site" evidence="9">
    <location>
        <position position="151"/>
    </location>
</feature>
<proteinExistence type="inferred from homology"/>
<gene>
    <name evidence="9 11" type="primary">lspA</name>
    <name evidence="11" type="ORF">IF188_03375</name>
</gene>
<feature type="transmembrane region" description="Helical" evidence="9">
    <location>
        <begin position="69"/>
        <end position="89"/>
    </location>
</feature>
<dbReference type="PANTHER" id="PTHR33695">
    <property type="entry name" value="LIPOPROTEIN SIGNAL PEPTIDASE"/>
    <property type="match status" value="1"/>
</dbReference>
<keyword evidence="7 9" id="KW-1133">Transmembrane helix</keyword>
<dbReference type="NCBIfam" id="TIGR00077">
    <property type="entry name" value="lspA"/>
    <property type="match status" value="1"/>
</dbReference>
<evidence type="ECO:0000256" key="10">
    <source>
        <dbReference type="RuleBase" id="RU004181"/>
    </source>
</evidence>
<dbReference type="RefSeq" id="WP_191170391.1">
    <property type="nucleotide sequence ID" value="NZ_JACXZS010000002.1"/>
</dbReference>
<dbReference type="GO" id="GO:0004190">
    <property type="term" value="F:aspartic-type endopeptidase activity"/>
    <property type="evidence" value="ECO:0007669"/>
    <property type="project" value="UniProtKB-EC"/>
</dbReference>